<evidence type="ECO:0000256" key="3">
    <source>
        <dbReference type="ARBA" id="ARBA00022833"/>
    </source>
</evidence>
<dbReference type="EC" id="1.8.4.12" evidence="6"/>
<dbReference type="InterPro" id="IPR002579">
    <property type="entry name" value="Met_Sox_Rdtase_MsrB_dom"/>
</dbReference>
<reference evidence="8 9" key="1">
    <citation type="journal article" date="2021" name="Sci. Rep.">
        <title>The genome of the diatom Chaetoceros tenuissimus carries an ancient integrated fragment of an extant virus.</title>
        <authorList>
            <person name="Hongo Y."/>
            <person name="Kimura K."/>
            <person name="Takaki Y."/>
            <person name="Yoshida Y."/>
            <person name="Baba S."/>
            <person name="Kobayashi G."/>
            <person name="Nagasaki K."/>
            <person name="Hano T."/>
            <person name="Tomaru Y."/>
        </authorList>
    </citation>
    <scope>NUCLEOTIDE SEQUENCE [LARGE SCALE GENOMIC DNA]</scope>
    <source>
        <strain evidence="8 9">NIES-3715</strain>
    </source>
</reference>
<dbReference type="NCBIfam" id="TIGR00357">
    <property type="entry name" value="peptide-methionine (R)-S-oxide reductase MsrB"/>
    <property type="match status" value="1"/>
</dbReference>
<keyword evidence="9" id="KW-1185">Reference proteome</keyword>
<dbReference type="Proteomes" id="UP001054902">
    <property type="component" value="Unassembled WGS sequence"/>
</dbReference>
<dbReference type="Gene3D" id="2.170.150.20">
    <property type="entry name" value="Peptide methionine sulfoxide reductase"/>
    <property type="match status" value="1"/>
</dbReference>
<dbReference type="GO" id="GO:0005737">
    <property type="term" value="C:cytoplasm"/>
    <property type="evidence" value="ECO:0007669"/>
    <property type="project" value="TreeGrafter"/>
</dbReference>
<comment type="similarity">
    <text evidence="1 6">Belongs to the MsrB Met sulfoxide reductase family.</text>
</comment>
<accession>A0AAD3H747</accession>
<keyword evidence="3 6" id="KW-0862">Zinc</keyword>
<dbReference type="PROSITE" id="PS51790">
    <property type="entry name" value="MSRB"/>
    <property type="match status" value="1"/>
</dbReference>
<evidence type="ECO:0000256" key="2">
    <source>
        <dbReference type="ARBA" id="ARBA00022723"/>
    </source>
</evidence>
<evidence type="ECO:0000256" key="1">
    <source>
        <dbReference type="ARBA" id="ARBA00007174"/>
    </source>
</evidence>
<dbReference type="GO" id="GO:0006979">
    <property type="term" value="P:response to oxidative stress"/>
    <property type="evidence" value="ECO:0007669"/>
    <property type="project" value="InterPro"/>
</dbReference>
<evidence type="ECO:0000259" key="7">
    <source>
        <dbReference type="PROSITE" id="PS51790"/>
    </source>
</evidence>
<dbReference type="InterPro" id="IPR028427">
    <property type="entry name" value="Met_Sox_Rdtase_MsrB"/>
</dbReference>
<dbReference type="GO" id="GO:0046872">
    <property type="term" value="F:metal ion binding"/>
    <property type="evidence" value="ECO:0007669"/>
    <property type="project" value="UniProtKB-KW"/>
</dbReference>
<proteinExistence type="inferred from homology"/>
<keyword evidence="6" id="KW-0732">Signal</keyword>
<evidence type="ECO:0000313" key="9">
    <source>
        <dbReference type="Proteomes" id="UP001054902"/>
    </source>
</evidence>
<evidence type="ECO:0000313" key="8">
    <source>
        <dbReference type="EMBL" id="GFH52865.1"/>
    </source>
</evidence>
<feature type="chain" id="PRO_5041776617" description="Peptide-methionine (R)-S-oxide reductase" evidence="6">
    <location>
        <begin position="19"/>
        <end position="258"/>
    </location>
</feature>
<name>A0AAD3H747_9STRA</name>
<comment type="caution">
    <text evidence="8">The sequence shown here is derived from an EMBL/GenBank/DDBJ whole genome shotgun (WGS) entry which is preliminary data.</text>
</comment>
<keyword evidence="4 6" id="KW-0560">Oxidoreductase</keyword>
<dbReference type="FunFam" id="2.170.150.20:FF:000001">
    <property type="entry name" value="Peptide methionine sulfoxide reductase MsrB"/>
    <property type="match status" value="1"/>
</dbReference>
<dbReference type="GO" id="GO:0033743">
    <property type="term" value="F:peptide-methionine (R)-S-oxide reductase activity"/>
    <property type="evidence" value="ECO:0007669"/>
    <property type="project" value="UniProtKB-EC"/>
</dbReference>
<dbReference type="PANTHER" id="PTHR10173:SF57">
    <property type="entry name" value="PEPTIDE-METHIONINE (R)-S-OXIDE REDUCTASE"/>
    <property type="match status" value="1"/>
</dbReference>
<sequence>MKHIFLIFFTLRYHFSSAFQIASIVSKRPSSILLSTKEKSNEEWKQILTPEQYYVLREEGTERPWTSPLNDVKEEGVFKCAGCGSPLFSSSTKYESGSGWPSFYDPIDADSVDLSVDYKLVVPRTEVTCKNCNGHLGHVFDDGPQPTGKRYCMNGVALQFVTSLEDSELAKEVVDRMEQSKASGGVSVKEPLGAALPGIALDAGVSALFILSFFNKNGSGGLDLFSSGFQISQVLELIPLGIGIFYGIAAAKKIANLL</sequence>
<dbReference type="PANTHER" id="PTHR10173">
    <property type="entry name" value="METHIONINE SULFOXIDE REDUCTASE"/>
    <property type="match status" value="1"/>
</dbReference>
<organism evidence="8 9">
    <name type="scientific">Chaetoceros tenuissimus</name>
    <dbReference type="NCBI Taxonomy" id="426638"/>
    <lineage>
        <taxon>Eukaryota</taxon>
        <taxon>Sar</taxon>
        <taxon>Stramenopiles</taxon>
        <taxon>Ochrophyta</taxon>
        <taxon>Bacillariophyta</taxon>
        <taxon>Coscinodiscophyceae</taxon>
        <taxon>Chaetocerotophycidae</taxon>
        <taxon>Chaetocerotales</taxon>
        <taxon>Chaetocerotaceae</taxon>
        <taxon>Chaetoceros</taxon>
    </lineage>
</organism>
<dbReference type="SUPFAM" id="SSF51316">
    <property type="entry name" value="Mss4-like"/>
    <property type="match status" value="1"/>
</dbReference>
<feature type="signal peptide" evidence="6">
    <location>
        <begin position="1"/>
        <end position="18"/>
    </location>
</feature>
<dbReference type="EMBL" id="BLLK01000046">
    <property type="protein sequence ID" value="GFH52865.1"/>
    <property type="molecule type" value="Genomic_DNA"/>
</dbReference>
<dbReference type="GO" id="GO:0030091">
    <property type="term" value="P:protein repair"/>
    <property type="evidence" value="ECO:0007669"/>
    <property type="project" value="InterPro"/>
</dbReference>
<dbReference type="Pfam" id="PF01641">
    <property type="entry name" value="SelR"/>
    <property type="match status" value="1"/>
</dbReference>
<protein>
    <recommendedName>
        <fullName evidence="6">Peptide-methionine (R)-S-oxide reductase</fullName>
        <ecNumber evidence="6">1.8.4.12</ecNumber>
    </recommendedName>
</protein>
<keyword evidence="2 6" id="KW-0479">Metal-binding</keyword>
<feature type="domain" description="MsrB" evidence="7">
    <location>
        <begin position="41"/>
        <end position="163"/>
    </location>
</feature>
<gene>
    <name evidence="8" type="ORF">CTEN210_09341</name>
</gene>
<dbReference type="AlphaFoldDB" id="A0AAD3H747"/>
<comment type="catalytic activity">
    <reaction evidence="5 6">
        <text>L-methionyl-[protein] + [thioredoxin]-disulfide + H2O = L-methionyl-(R)-S-oxide-[protein] + [thioredoxin]-dithiol</text>
        <dbReference type="Rhea" id="RHEA:24164"/>
        <dbReference type="Rhea" id="RHEA-COMP:10698"/>
        <dbReference type="Rhea" id="RHEA-COMP:10700"/>
        <dbReference type="Rhea" id="RHEA-COMP:12313"/>
        <dbReference type="Rhea" id="RHEA-COMP:12314"/>
        <dbReference type="ChEBI" id="CHEBI:15377"/>
        <dbReference type="ChEBI" id="CHEBI:16044"/>
        <dbReference type="ChEBI" id="CHEBI:29950"/>
        <dbReference type="ChEBI" id="CHEBI:45764"/>
        <dbReference type="ChEBI" id="CHEBI:50058"/>
        <dbReference type="EC" id="1.8.4.12"/>
    </reaction>
</comment>
<evidence type="ECO:0000256" key="5">
    <source>
        <dbReference type="ARBA" id="ARBA00048488"/>
    </source>
</evidence>
<evidence type="ECO:0000256" key="4">
    <source>
        <dbReference type="ARBA" id="ARBA00023002"/>
    </source>
</evidence>
<evidence type="ECO:0000256" key="6">
    <source>
        <dbReference type="RuleBase" id="RU365044"/>
    </source>
</evidence>
<dbReference type="InterPro" id="IPR011057">
    <property type="entry name" value="Mss4-like_sf"/>
</dbReference>
<comment type="cofactor">
    <cofactor evidence="6">
        <name>Zn(2+)</name>
        <dbReference type="ChEBI" id="CHEBI:29105"/>
    </cofactor>
    <text evidence="6">Binds 1 zinc ion per subunit.</text>
</comment>